<name>A0ABP8DQK6_9ACTN</name>
<reference evidence="2" key="1">
    <citation type="journal article" date="2019" name="Int. J. Syst. Evol. Microbiol.">
        <title>The Global Catalogue of Microorganisms (GCM) 10K type strain sequencing project: providing services to taxonomists for standard genome sequencing and annotation.</title>
        <authorList>
            <consortium name="The Broad Institute Genomics Platform"/>
            <consortium name="The Broad Institute Genome Sequencing Center for Infectious Disease"/>
            <person name="Wu L."/>
            <person name="Ma J."/>
        </authorList>
    </citation>
    <scope>NUCLEOTIDE SEQUENCE [LARGE SCALE GENOMIC DNA]</scope>
    <source>
        <strain evidence="2">JCM 17441</strain>
    </source>
</reference>
<proteinExistence type="predicted"/>
<sequence length="176" mass="19411">MVGQVPDTPMSARYGGVVRYGSVHNREVEMMREAALAFTADELPAEELPRVATEALVRGISSPSLQQLAGLPSGDVRDTADLFQQALDELGISRTAPEDAHWTFVLRYASDAVDGRADPVHAADMLCRHAQSIGFPPRLKVFELLIDTWKGPPNSRRAVEHDLRREAHRLLIETSS</sequence>
<dbReference type="Proteomes" id="UP001500620">
    <property type="component" value="Unassembled WGS sequence"/>
</dbReference>
<organism evidence="1 2">
    <name type="scientific">Dactylosporangium darangshiense</name>
    <dbReference type="NCBI Taxonomy" id="579108"/>
    <lineage>
        <taxon>Bacteria</taxon>
        <taxon>Bacillati</taxon>
        <taxon>Actinomycetota</taxon>
        <taxon>Actinomycetes</taxon>
        <taxon>Micromonosporales</taxon>
        <taxon>Micromonosporaceae</taxon>
        <taxon>Dactylosporangium</taxon>
    </lineage>
</organism>
<evidence type="ECO:0000313" key="1">
    <source>
        <dbReference type="EMBL" id="GAA4261878.1"/>
    </source>
</evidence>
<dbReference type="EMBL" id="BAABAT010000048">
    <property type="protein sequence ID" value="GAA4261878.1"/>
    <property type="molecule type" value="Genomic_DNA"/>
</dbReference>
<keyword evidence="2" id="KW-1185">Reference proteome</keyword>
<protein>
    <submittedName>
        <fullName evidence="1">Uncharacterized protein</fullName>
    </submittedName>
</protein>
<evidence type="ECO:0000313" key="2">
    <source>
        <dbReference type="Proteomes" id="UP001500620"/>
    </source>
</evidence>
<comment type="caution">
    <text evidence="1">The sequence shown here is derived from an EMBL/GenBank/DDBJ whole genome shotgun (WGS) entry which is preliminary data.</text>
</comment>
<gene>
    <name evidence="1" type="ORF">GCM10022255_096300</name>
</gene>
<accession>A0ABP8DQK6</accession>